<proteinExistence type="predicted"/>
<keyword evidence="1" id="KW-0812">Transmembrane</keyword>
<comment type="caution">
    <text evidence="2">The sequence shown here is derived from an EMBL/GenBank/DDBJ whole genome shotgun (WGS) entry which is preliminary data.</text>
</comment>
<dbReference type="RefSeq" id="WP_068452282.1">
    <property type="nucleotide sequence ID" value="NZ_CP150660.1"/>
</dbReference>
<accession>A0A176SZ77</accession>
<name>A0A176SZ77_9FLAO</name>
<reference evidence="2 3" key="1">
    <citation type="submission" date="2016-02" db="EMBL/GenBank/DDBJ databases">
        <title>Draft genome sequence of Polaribacter atrinae KACC17473.</title>
        <authorList>
            <person name="Shin S.-K."/>
            <person name="Yi H."/>
        </authorList>
    </citation>
    <scope>NUCLEOTIDE SEQUENCE [LARGE SCALE GENOMIC DNA]</scope>
    <source>
        <strain evidence="2 3">KACC 17473</strain>
    </source>
</reference>
<dbReference type="EMBL" id="LVWE01000084">
    <property type="protein sequence ID" value="OAD40922.1"/>
    <property type="molecule type" value="Genomic_DNA"/>
</dbReference>
<dbReference type="Proteomes" id="UP000076923">
    <property type="component" value="Unassembled WGS sequence"/>
</dbReference>
<sequence>MEVLLYQIGFFLAILIAGKLGEKSRITAIVLICIFTILQVYMSWLLILQFITIIFSYIISKKIFSTEIKENISSKKENLNLESIKEKLKKELEEKSPIEKKKKIIKKIKNIEKTEKKDAIKKVEKNPTYISKKITPEVRKNLYTVEEIHSLNGLSTEPKTQEKLSALRRNYPKYNILMIDNIRKVLKIDSDIKIIEKNIYISPEIVYQPELLAQKLEKSYKDTGITTFKKNAGKKQINNRKSPELQQKLINQVVNKKIILKKSLNKKLKEGQTGKIIDVFDTNCFAVEFYNGKKIITVNNESIFFIGIMDFSPVK</sequence>
<evidence type="ECO:0000313" key="2">
    <source>
        <dbReference type="EMBL" id="OAD40922.1"/>
    </source>
</evidence>
<feature type="transmembrane region" description="Helical" evidence="1">
    <location>
        <begin position="28"/>
        <end position="59"/>
    </location>
</feature>
<keyword evidence="1" id="KW-0472">Membrane</keyword>
<dbReference type="STRING" id="1333662.LPB303_15575"/>
<keyword evidence="1" id="KW-1133">Transmembrane helix</keyword>
<protein>
    <submittedName>
        <fullName evidence="2">Uncharacterized protein</fullName>
    </submittedName>
</protein>
<evidence type="ECO:0000256" key="1">
    <source>
        <dbReference type="SAM" id="Phobius"/>
    </source>
</evidence>
<evidence type="ECO:0000313" key="3">
    <source>
        <dbReference type="Proteomes" id="UP000076923"/>
    </source>
</evidence>
<dbReference type="AlphaFoldDB" id="A0A176SZ77"/>
<keyword evidence="3" id="KW-1185">Reference proteome</keyword>
<gene>
    <name evidence="2" type="ORF">LPB303_15575</name>
</gene>
<dbReference type="OrthoDB" id="9989855at2"/>
<organism evidence="2 3">
    <name type="scientific">Polaribacter atrinae</name>
    <dbReference type="NCBI Taxonomy" id="1333662"/>
    <lineage>
        <taxon>Bacteria</taxon>
        <taxon>Pseudomonadati</taxon>
        <taxon>Bacteroidota</taxon>
        <taxon>Flavobacteriia</taxon>
        <taxon>Flavobacteriales</taxon>
        <taxon>Flavobacteriaceae</taxon>
    </lineage>
</organism>